<organism evidence="1 2">
    <name type="scientific">Dictyocaulus viviparus</name>
    <name type="common">Bovine lungworm</name>
    <dbReference type="NCBI Taxonomy" id="29172"/>
    <lineage>
        <taxon>Eukaryota</taxon>
        <taxon>Metazoa</taxon>
        <taxon>Ecdysozoa</taxon>
        <taxon>Nematoda</taxon>
        <taxon>Chromadorea</taxon>
        <taxon>Rhabditida</taxon>
        <taxon>Rhabditina</taxon>
        <taxon>Rhabditomorpha</taxon>
        <taxon>Strongyloidea</taxon>
        <taxon>Metastrongylidae</taxon>
        <taxon>Dictyocaulus</taxon>
    </lineage>
</organism>
<evidence type="ECO:0008006" key="3">
    <source>
        <dbReference type="Google" id="ProtNLM"/>
    </source>
</evidence>
<name>A0A0D8XFJ0_DICVI</name>
<dbReference type="Pfam" id="PF02995">
    <property type="entry name" value="DUF229"/>
    <property type="match status" value="2"/>
</dbReference>
<dbReference type="InterPro" id="IPR004245">
    <property type="entry name" value="DUF229"/>
</dbReference>
<proteinExistence type="predicted"/>
<dbReference type="PANTHER" id="PTHR10974">
    <property type="entry name" value="FI08016P-RELATED"/>
    <property type="match status" value="1"/>
</dbReference>
<dbReference type="GO" id="GO:0005615">
    <property type="term" value="C:extracellular space"/>
    <property type="evidence" value="ECO:0007669"/>
    <property type="project" value="TreeGrafter"/>
</dbReference>
<reference evidence="2" key="2">
    <citation type="journal article" date="2016" name="Sci. Rep.">
        <title>Dictyocaulus viviparus genome, variome and transcriptome elucidate lungworm biology and support future intervention.</title>
        <authorList>
            <person name="McNulty S.N."/>
            <person name="Strube C."/>
            <person name="Rosa B.A."/>
            <person name="Martin J.C."/>
            <person name="Tyagi R."/>
            <person name="Choi Y.J."/>
            <person name="Wang Q."/>
            <person name="Hallsworth Pepin K."/>
            <person name="Zhang X."/>
            <person name="Ozersky P."/>
            <person name="Wilson R.K."/>
            <person name="Sternberg P.W."/>
            <person name="Gasser R.B."/>
            <person name="Mitreva M."/>
        </authorList>
    </citation>
    <scope>NUCLEOTIDE SEQUENCE [LARGE SCALE GENOMIC DNA]</scope>
    <source>
        <strain evidence="2">HannoverDv2000</strain>
    </source>
</reference>
<dbReference type="SUPFAM" id="SSF53649">
    <property type="entry name" value="Alkaline phosphatase-like"/>
    <property type="match status" value="1"/>
</dbReference>
<sequence>MVHSRGFIQNRAPNLGVNTDTGCSSRSNGCTPYIPLTALKNGRLSLGKRAANYQCHARCISHVDERNYRYENWTSLPSSEIFTCDIIETLCVSGFRTEGFLHSQIYEHPPDDNANDGTLPNVYIIIIDSVSSSMAKRSLSKSISFLKERMGGTLMEFLNRVGVNSKPNGFPLIFGKSIEAVNRDTVAAPSSIEDWNEPVICREFLDKYDHHLKQFKFYGYKTMIAQDGGAGIAFYPNCSGFKRTEADHMWRYEIGQIWPTLLAHDSLKNLYHADEQFLTFFKNNEKVLENAFVFFMGDHGPRGEGIATSALGYHELNNPFLIATLPKRYHNTNIHNRMREKSNQLMTNFDLHATLMDIMNLSKSGKQKDKKTKPN</sequence>
<dbReference type="AlphaFoldDB" id="A0A0D8XFJ0"/>
<dbReference type="Proteomes" id="UP000053766">
    <property type="component" value="Unassembled WGS sequence"/>
</dbReference>
<evidence type="ECO:0000313" key="1">
    <source>
        <dbReference type="EMBL" id="KJH42484.1"/>
    </source>
</evidence>
<keyword evidence="2" id="KW-1185">Reference proteome</keyword>
<gene>
    <name evidence="1" type="ORF">DICVIV_11524</name>
</gene>
<reference evidence="1 2" key="1">
    <citation type="submission" date="2013-11" db="EMBL/GenBank/DDBJ databases">
        <title>Draft genome of the bovine lungworm Dictyocaulus viviparus.</title>
        <authorList>
            <person name="Mitreva M."/>
        </authorList>
    </citation>
    <scope>NUCLEOTIDE SEQUENCE [LARGE SCALE GENOMIC DNA]</scope>
    <source>
        <strain evidence="1 2">HannoverDv2000</strain>
    </source>
</reference>
<protein>
    <recommendedName>
        <fullName evidence="3">Sulfatase N-terminal domain-containing protein</fullName>
    </recommendedName>
</protein>
<dbReference type="Gene3D" id="3.40.720.10">
    <property type="entry name" value="Alkaline Phosphatase, subunit A"/>
    <property type="match status" value="1"/>
</dbReference>
<evidence type="ECO:0000313" key="2">
    <source>
        <dbReference type="Proteomes" id="UP000053766"/>
    </source>
</evidence>
<dbReference type="EMBL" id="KN716660">
    <property type="protein sequence ID" value="KJH42484.1"/>
    <property type="molecule type" value="Genomic_DNA"/>
</dbReference>
<dbReference type="OrthoDB" id="5862419at2759"/>
<dbReference type="InterPro" id="IPR017850">
    <property type="entry name" value="Alkaline_phosphatase_core_sf"/>
</dbReference>
<dbReference type="STRING" id="29172.A0A0D8XFJ0"/>
<accession>A0A0D8XFJ0</accession>
<dbReference type="PANTHER" id="PTHR10974:SF75">
    <property type="entry name" value="SULFATASE DOMAIN-CONTAINING PROTEIN"/>
    <property type="match status" value="1"/>
</dbReference>